<reference evidence="1 2" key="1">
    <citation type="submission" date="2017-10" db="EMBL/GenBank/DDBJ databases">
        <title>Novel microbial diversity and functional potential in the marine mammal oral microbiome.</title>
        <authorList>
            <person name="Dudek N.K."/>
            <person name="Sun C.L."/>
            <person name="Burstein D."/>
            <person name="Kantor R.S."/>
            <person name="Aliaga Goltsman D.S."/>
            <person name="Bik E.M."/>
            <person name="Thomas B.C."/>
            <person name="Banfield J.F."/>
            <person name="Relman D.A."/>
        </authorList>
    </citation>
    <scope>NUCLEOTIDE SEQUENCE [LARGE SCALE GENOMIC DNA]</scope>
    <source>
        <strain evidence="1">DOLZORAL124_49_17</strain>
    </source>
</reference>
<comment type="caution">
    <text evidence="1">The sequence shown here is derived from an EMBL/GenBank/DDBJ whole genome shotgun (WGS) entry which is preliminary data.</text>
</comment>
<dbReference type="AlphaFoldDB" id="A0A2G6EAG1"/>
<name>A0A2G6EAG1_9BACT</name>
<evidence type="ECO:0000313" key="1">
    <source>
        <dbReference type="EMBL" id="PID59076.1"/>
    </source>
</evidence>
<evidence type="ECO:0000313" key="2">
    <source>
        <dbReference type="Proteomes" id="UP000229740"/>
    </source>
</evidence>
<dbReference type="Proteomes" id="UP000229740">
    <property type="component" value="Unassembled WGS sequence"/>
</dbReference>
<dbReference type="EMBL" id="PDPS01000020">
    <property type="protein sequence ID" value="PID59076.1"/>
    <property type="molecule type" value="Genomic_DNA"/>
</dbReference>
<proteinExistence type="predicted"/>
<organism evidence="1 2">
    <name type="scientific">candidate division KSB3 bacterium</name>
    <dbReference type="NCBI Taxonomy" id="2044937"/>
    <lineage>
        <taxon>Bacteria</taxon>
        <taxon>candidate division KSB3</taxon>
    </lineage>
</organism>
<accession>A0A2G6EAG1</accession>
<protein>
    <submittedName>
        <fullName evidence="1">Uncharacterized protein</fullName>
    </submittedName>
</protein>
<sequence>MKTLNGIVKFRDIGIGCWEFETTDGAHYEIVGGDAELYQDGKQATISGKVREDVMSTANIGPIFEIDSVA</sequence>
<gene>
    <name evidence="1" type="ORF">CSB45_01330</name>
</gene>